<dbReference type="GO" id="GO:0030488">
    <property type="term" value="P:tRNA methylation"/>
    <property type="evidence" value="ECO:0007669"/>
    <property type="project" value="EnsemblFungi"/>
</dbReference>
<organism evidence="8 9">
    <name type="scientific">Candida parapsilosis</name>
    <name type="common">Yeast</name>
    <dbReference type="NCBI Taxonomy" id="5480"/>
    <lineage>
        <taxon>Eukaryota</taxon>
        <taxon>Fungi</taxon>
        <taxon>Dikarya</taxon>
        <taxon>Ascomycota</taxon>
        <taxon>Saccharomycotina</taxon>
        <taxon>Pichiomycetes</taxon>
        <taxon>Debaryomycetaceae</taxon>
        <taxon>Candida/Lodderomyces clade</taxon>
        <taxon>Candida</taxon>
    </lineage>
</organism>
<dbReference type="GO" id="GO:0160107">
    <property type="term" value="F:tRNA (adenine(58)-N1)-methyltransferase activity"/>
    <property type="evidence" value="ECO:0007669"/>
    <property type="project" value="EnsemblFungi"/>
</dbReference>
<evidence type="ECO:0000313" key="9">
    <source>
        <dbReference type="Proteomes" id="UP000590412"/>
    </source>
</evidence>
<evidence type="ECO:0000256" key="1">
    <source>
        <dbReference type="ARBA" id="ARBA00004123"/>
    </source>
</evidence>
<dbReference type="SMR" id="A0A8X7NS09"/>
<evidence type="ECO:0000256" key="5">
    <source>
        <dbReference type="ARBA" id="ARBA00023242"/>
    </source>
</evidence>
<evidence type="ECO:0000256" key="7">
    <source>
        <dbReference type="SAM" id="MobiDB-lite"/>
    </source>
</evidence>
<gene>
    <name evidence="8" type="ORF">FOB60_000215</name>
</gene>
<keyword evidence="5 6" id="KW-0539">Nucleus</keyword>
<feature type="compositionally biased region" description="Acidic residues" evidence="7">
    <location>
        <begin position="462"/>
        <end position="473"/>
    </location>
</feature>
<comment type="caution">
    <text evidence="8">The sequence shown here is derived from an EMBL/GenBank/DDBJ whole genome shotgun (WGS) entry which is preliminary data.</text>
</comment>
<dbReference type="Proteomes" id="UP000590412">
    <property type="component" value="Unassembled WGS sequence"/>
</dbReference>
<proteinExistence type="inferred from homology"/>
<evidence type="ECO:0000256" key="6">
    <source>
        <dbReference type="PIRNR" id="PIRNR038170"/>
    </source>
</evidence>
<dbReference type="InterPro" id="IPR017423">
    <property type="entry name" value="TRM6"/>
</dbReference>
<dbReference type="EMBL" id="JABWAB010000001">
    <property type="protein sequence ID" value="KAF6058633.1"/>
    <property type="molecule type" value="Genomic_DNA"/>
</dbReference>
<dbReference type="AlphaFoldDB" id="A0A8X7NS09"/>
<feature type="region of interest" description="Disordered" evidence="7">
    <location>
        <begin position="430"/>
        <end position="473"/>
    </location>
</feature>
<evidence type="ECO:0000256" key="2">
    <source>
        <dbReference type="ARBA" id="ARBA00008320"/>
    </source>
</evidence>
<evidence type="ECO:0000256" key="3">
    <source>
        <dbReference type="ARBA" id="ARBA00021704"/>
    </source>
</evidence>
<protein>
    <recommendedName>
        <fullName evidence="3 6">tRNA (adenine(58)-N(1))-methyltransferase non-catalytic subunit TRM6</fullName>
    </recommendedName>
</protein>
<comment type="similarity">
    <text evidence="2 6">Belongs to the TRM6/GCD10 family.</text>
</comment>
<keyword evidence="4 6" id="KW-0819">tRNA processing</keyword>
<comment type="function">
    <text evidence="6">Substrate-binding subunit of tRNA (adenine-N1-)-methyltransferase, which catalyzes the formation of N1-methyladenine at position 58 (m1A58) in initiator methionyl-tRNA.</text>
</comment>
<dbReference type="PANTHER" id="PTHR12945:SF0">
    <property type="entry name" value="TRNA (ADENINE(58)-N(1))-METHYLTRANSFERASE NON-CATALYTIC SUBUNIT TRM6"/>
    <property type="match status" value="1"/>
</dbReference>
<dbReference type="GO" id="GO:0005634">
    <property type="term" value="C:nucleus"/>
    <property type="evidence" value="ECO:0007669"/>
    <property type="project" value="UniProtKB-SubCell"/>
</dbReference>
<sequence>MVSANDCTIRIGQHVLIRLPSKGLKVVHLQESGRVSLGKFGSFEVSSILGHPLGSSFEIVDDNTVRVIKSITDAGDIWDADEDIQKKELTRMFSDSAENNQNIIDIGAKIQNLTNDDIDELKKSGASSQVGQLIIEKMIANHDGFDKKTIFSQEKYLKRKQQKFLRRFTVDYLGAAELLEYNLEKDASKVLDLSVDSLGLMMTYGNIRPGGKFLVIDETGGLLLYAMMERMGCEGTIVLLHENEHANIIMLRYSDYDESVITKVVKPINWLQFAEPENERIQLDEEDFEPKKPKLKEQFLRKRERARNVNEVIDLVVEGNFDGFVSMSTLYMPDVVESVIPKIGGSRPVVIYNQYKELLAEVQQHFTNDRRVIASSIFETRARPYQTIPGRMHPLMTMRSGGGYVLWGTRVFPDESVIAVGKGMKRRREESVESGVSLTSANVAEDTPENFPASETEVAETREDDVEITNDAQ</sequence>
<dbReference type="Pfam" id="PF04189">
    <property type="entry name" value="Gcd10p"/>
    <property type="match status" value="1"/>
</dbReference>
<comment type="subunit">
    <text evidence="6">Heterotetramer.</text>
</comment>
<reference evidence="8" key="1">
    <citation type="submission" date="2020-03" db="EMBL/GenBank/DDBJ databases">
        <title>FDA dAtabase for Regulatory Grade micrObial Sequences (FDA-ARGOS): Supporting development and validation of Infectious Disease Dx tests.</title>
        <authorList>
            <person name="Campos J."/>
            <person name="Goldberg B."/>
            <person name="Tallon L."/>
            <person name="Sadzewicz L."/>
            <person name="Vavikolanu K."/>
            <person name="Mehta A."/>
            <person name="Aluvathingal J."/>
            <person name="Nadendla S."/>
            <person name="Nandy P."/>
            <person name="Geyer C."/>
            <person name="Yan Y."/>
            <person name="Sichtig H."/>
        </authorList>
    </citation>
    <scope>NUCLEOTIDE SEQUENCE [LARGE SCALE GENOMIC DNA]</scope>
    <source>
        <strain evidence="8">FDAARGOS_652</strain>
    </source>
</reference>
<name>A0A8X7NS09_CANPA</name>
<comment type="subcellular location">
    <subcellularLocation>
        <location evidence="1 6">Nucleus</location>
    </subcellularLocation>
</comment>
<evidence type="ECO:0000313" key="8">
    <source>
        <dbReference type="EMBL" id="KAF6058633.1"/>
    </source>
</evidence>
<accession>A0A8X7NS09</accession>
<dbReference type="OrthoDB" id="10254665at2759"/>
<dbReference type="GO" id="GO:0031515">
    <property type="term" value="C:tRNA (m1A) methyltransferase complex"/>
    <property type="evidence" value="ECO:0007669"/>
    <property type="project" value="UniProtKB-UniRule"/>
</dbReference>
<evidence type="ECO:0000256" key="4">
    <source>
        <dbReference type="ARBA" id="ARBA00022694"/>
    </source>
</evidence>
<dbReference type="PANTHER" id="PTHR12945">
    <property type="entry name" value="TRANSLATION INITIATION FACTOR EIF3-RELATED"/>
    <property type="match status" value="1"/>
</dbReference>
<dbReference type="PIRSF" id="PIRSF038170">
    <property type="entry name" value="tRNA_m1A_mtfrase"/>
    <property type="match status" value="1"/>
</dbReference>